<evidence type="ECO:0000256" key="1">
    <source>
        <dbReference type="ARBA" id="ARBA00004141"/>
    </source>
</evidence>
<feature type="transmembrane region" description="Helical" evidence="6">
    <location>
        <begin position="25"/>
        <end position="42"/>
    </location>
</feature>
<feature type="transmembrane region" description="Helical" evidence="6">
    <location>
        <begin position="201"/>
        <end position="221"/>
    </location>
</feature>
<accession>A0ABQ3E2U1</accession>
<feature type="transmembrane region" description="Helical" evidence="6">
    <location>
        <begin position="113"/>
        <end position="131"/>
    </location>
</feature>
<feature type="transmembrane region" description="Helical" evidence="6">
    <location>
        <begin position="87"/>
        <end position="106"/>
    </location>
</feature>
<evidence type="ECO:0000313" key="7">
    <source>
        <dbReference type="EMBL" id="GHB21624.1"/>
    </source>
</evidence>
<evidence type="ECO:0000256" key="4">
    <source>
        <dbReference type="ARBA" id="ARBA00022989"/>
    </source>
</evidence>
<keyword evidence="8" id="KW-1185">Reference proteome</keyword>
<evidence type="ECO:0000256" key="3">
    <source>
        <dbReference type="ARBA" id="ARBA00022801"/>
    </source>
</evidence>
<keyword evidence="5 6" id="KW-0472">Membrane</keyword>
<name>A0ABQ3E2U1_9HYPH</name>
<proteinExistence type="predicted"/>
<dbReference type="RefSeq" id="WP_189435359.1">
    <property type="nucleotide sequence ID" value="NZ_BMXE01000001.1"/>
</dbReference>
<dbReference type="InterPro" id="IPR008901">
    <property type="entry name" value="ACER"/>
</dbReference>
<comment type="subcellular location">
    <subcellularLocation>
        <location evidence="1">Membrane</location>
        <topology evidence="1">Multi-pass membrane protein</topology>
    </subcellularLocation>
</comment>
<evidence type="ECO:0000256" key="2">
    <source>
        <dbReference type="ARBA" id="ARBA00022692"/>
    </source>
</evidence>
<evidence type="ECO:0000256" key="5">
    <source>
        <dbReference type="ARBA" id="ARBA00023136"/>
    </source>
</evidence>
<gene>
    <name evidence="7" type="ORF">GCM10007094_07140</name>
</gene>
<dbReference type="EMBL" id="BMXE01000001">
    <property type="protein sequence ID" value="GHB21624.1"/>
    <property type="molecule type" value="Genomic_DNA"/>
</dbReference>
<sequence length="232" mass="25932">MDWNQQLNQYCERTSAAFWSEPLNAVSNIAFIIAALIALQIWKNARSNAKNTDSTQTISQDNAALLLILLVVIIGIGSFLFHTFATYWALLADSIPIAAFMLAYFYLATRRYLGANILISLIVTVIFYAALEYLPPLFQGLMGSTAGYFPALLAILLFAALTRWKHKPTSNALFLGGLVFAVSMIFRMLDQPLCPILPTGTHYLWHILNAALLLILIRAFIRFKTYKDSAES</sequence>
<organism evidence="7 8">
    <name type="scientific">Pseudovibrio japonicus</name>
    <dbReference type="NCBI Taxonomy" id="366534"/>
    <lineage>
        <taxon>Bacteria</taxon>
        <taxon>Pseudomonadati</taxon>
        <taxon>Pseudomonadota</taxon>
        <taxon>Alphaproteobacteria</taxon>
        <taxon>Hyphomicrobiales</taxon>
        <taxon>Stappiaceae</taxon>
        <taxon>Pseudovibrio</taxon>
    </lineage>
</organism>
<feature type="transmembrane region" description="Helical" evidence="6">
    <location>
        <begin position="63"/>
        <end position="81"/>
    </location>
</feature>
<dbReference type="Pfam" id="PF05875">
    <property type="entry name" value="Ceramidase"/>
    <property type="match status" value="1"/>
</dbReference>
<keyword evidence="2 6" id="KW-0812">Transmembrane</keyword>
<keyword evidence="3" id="KW-0378">Hydrolase</keyword>
<feature type="transmembrane region" description="Helical" evidence="6">
    <location>
        <begin position="137"/>
        <end position="160"/>
    </location>
</feature>
<feature type="transmembrane region" description="Helical" evidence="6">
    <location>
        <begin position="172"/>
        <end position="189"/>
    </location>
</feature>
<protein>
    <submittedName>
        <fullName evidence="7">Membrane protein</fullName>
    </submittedName>
</protein>
<reference evidence="8" key="1">
    <citation type="journal article" date="2019" name="Int. J. Syst. Evol. Microbiol.">
        <title>The Global Catalogue of Microorganisms (GCM) 10K type strain sequencing project: providing services to taxonomists for standard genome sequencing and annotation.</title>
        <authorList>
            <consortium name="The Broad Institute Genomics Platform"/>
            <consortium name="The Broad Institute Genome Sequencing Center for Infectious Disease"/>
            <person name="Wu L."/>
            <person name="Ma J."/>
        </authorList>
    </citation>
    <scope>NUCLEOTIDE SEQUENCE [LARGE SCALE GENOMIC DNA]</scope>
    <source>
        <strain evidence="8">KCTC 12861</strain>
    </source>
</reference>
<keyword evidence="4 6" id="KW-1133">Transmembrane helix</keyword>
<evidence type="ECO:0000313" key="8">
    <source>
        <dbReference type="Proteomes" id="UP000637980"/>
    </source>
</evidence>
<evidence type="ECO:0000256" key="6">
    <source>
        <dbReference type="SAM" id="Phobius"/>
    </source>
</evidence>
<dbReference type="Proteomes" id="UP000637980">
    <property type="component" value="Unassembled WGS sequence"/>
</dbReference>
<comment type="caution">
    <text evidence="7">The sequence shown here is derived from an EMBL/GenBank/DDBJ whole genome shotgun (WGS) entry which is preliminary data.</text>
</comment>